<name>A0A1A6A323_9TREE</name>
<dbReference type="OrthoDB" id="5061070at2759"/>
<dbReference type="InterPro" id="IPR045063">
    <property type="entry name" value="Dynamin_N"/>
</dbReference>
<proteinExistence type="predicted"/>
<dbReference type="Pfam" id="PF00350">
    <property type="entry name" value="Dynamin_N"/>
    <property type="match status" value="1"/>
</dbReference>
<dbReference type="GO" id="GO:0016559">
    <property type="term" value="P:peroxisome fission"/>
    <property type="evidence" value="ECO:0007669"/>
    <property type="project" value="TreeGrafter"/>
</dbReference>
<dbReference type="GO" id="GO:0008017">
    <property type="term" value="F:microtubule binding"/>
    <property type="evidence" value="ECO:0007669"/>
    <property type="project" value="TreeGrafter"/>
</dbReference>
<feature type="region of interest" description="Disordered" evidence="1">
    <location>
        <begin position="21"/>
        <end position="75"/>
    </location>
</feature>
<dbReference type="EMBL" id="KI894032">
    <property type="protein sequence ID" value="OBR84454.1"/>
    <property type="molecule type" value="Genomic_DNA"/>
</dbReference>
<dbReference type="VEuPathDB" id="FungiDB:I303_05312"/>
<dbReference type="InterPro" id="IPR022812">
    <property type="entry name" value="Dynamin"/>
</dbReference>
<dbReference type="InterPro" id="IPR027417">
    <property type="entry name" value="P-loop_NTPase"/>
</dbReference>
<dbReference type="RefSeq" id="XP_018262296.2">
    <property type="nucleotide sequence ID" value="XM_018408605.2"/>
</dbReference>
<dbReference type="GO" id="GO:0005739">
    <property type="term" value="C:mitochondrion"/>
    <property type="evidence" value="ECO:0007669"/>
    <property type="project" value="TreeGrafter"/>
</dbReference>
<dbReference type="GO" id="GO:0006897">
    <property type="term" value="P:endocytosis"/>
    <property type="evidence" value="ECO:0007669"/>
    <property type="project" value="TreeGrafter"/>
</dbReference>
<dbReference type="GeneID" id="28969011"/>
<dbReference type="GO" id="GO:0003924">
    <property type="term" value="F:GTPase activity"/>
    <property type="evidence" value="ECO:0007669"/>
    <property type="project" value="TreeGrafter"/>
</dbReference>
<dbReference type="PRINTS" id="PR00195">
    <property type="entry name" value="DYNAMIN"/>
</dbReference>
<evidence type="ECO:0000313" key="3">
    <source>
        <dbReference type="EMBL" id="OBR84454.1"/>
    </source>
</evidence>
<dbReference type="STRING" id="1296121.A0A1A6A323"/>
<dbReference type="GO" id="GO:0005874">
    <property type="term" value="C:microtubule"/>
    <property type="evidence" value="ECO:0007669"/>
    <property type="project" value="TreeGrafter"/>
</dbReference>
<dbReference type="KEGG" id="kdj:28969011"/>
<dbReference type="GO" id="GO:0016020">
    <property type="term" value="C:membrane"/>
    <property type="evidence" value="ECO:0007669"/>
    <property type="project" value="TreeGrafter"/>
</dbReference>
<accession>A0A1A6A323</accession>
<dbReference type="GO" id="GO:0048312">
    <property type="term" value="P:intracellular distribution of mitochondria"/>
    <property type="evidence" value="ECO:0007669"/>
    <property type="project" value="TreeGrafter"/>
</dbReference>
<reference evidence="3" key="1">
    <citation type="submission" date="2013-07" db="EMBL/GenBank/DDBJ databases">
        <title>The Genome Sequence of Cryptococcus dejecticola CBS10117.</title>
        <authorList>
            <consortium name="The Broad Institute Genome Sequencing Platform"/>
            <person name="Cuomo C."/>
            <person name="Litvintseva A."/>
            <person name="Chen Y."/>
            <person name="Heitman J."/>
            <person name="Sun S."/>
            <person name="Springer D."/>
            <person name="Dromer F."/>
            <person name="Young S.K."/>
            <person name="Zeng Q."/>
            <person name="Gargeya S."/>
            <person name="Fitzgerald M."/>
            <person name="Abouelleil A."/>
            <person name="Alvarado L."/>
            <person name="Berlin A.M."/>
            <person name="Chapman S.B."/>
            <person name="Dewar J."/>
            <person name="Goldberg J."/>
            <person name="Griggs A."/>
            <person name="Gujja S."/>
            <person name="Hansen M."/>
            <person name="Howarth C."/>
            <person name="Imamovic A."/>
            <person name="Larimer J."/>
            <person name="McCowan C."/>
            <person name="Murphy C."/>
            <person name="Pearson M."/>
            <person name="Priest M."/>
            <person name="Roberts A."/>
            <person name="Saif S."/>
            <person name="Shea T."/>
            <person name="Sykes S."/>
            <person name="Wortman J."/>
            <person name="Nusbaum C."/>
            <person name="Birren B."/>
        </authorList>
    </citation>
    <scope>NUCLEOTIDE SEQUENCE [LARGE SCALE GENOMIC DNA]</scope>
    <source>
        <strain evidence="3">CBS 10117</strain>
    </source>
</reference>
<feature type="domain" description="Dynamin N-terminal" evidence="2">
    <location>
        <begin position="123"/>
        <end position="309"/>
    </location>
</feature>
<sequence length="781" mass="88258">MPSARSWFYDYQDIKIIARPMRNPVLASPQTPSPPSRLVLKAPQSKSKATALDAFPTPQSLVGLDSPGSRPTPPTSIVTITSLSNGEAQESNVEDDEISQYLKAHDELRKLYPHDDKVPRSRICVLGAQSAGKSSLCRILISSRRTHDAFKADVSILVLNPRTREAVSKQFAADIRHVEQMGEICHWAGEEARRADGGLGNVRTWSELAQMTEAERKADNSDWPDFTNNIVLINVAGPNQPNFDVEDLPGLNGHNIPLKLVSDCISQPQNLIVLCLSAGSKDASSADPEVQLARRYDPTGQRTIGVITRADLLVPSLDDGSTFVDYLLDEGDHLGGYRPAGGWWPLRLRTHQERTRKVSLLKVREVERELFAESDWIAIQGRVGRQFGIAELEMKLEELFGHKVRENIILIKRSLSESMQEHDQWLVANPTIDDPVGALHDEIIYRVSENLRNRIQLSNQSGNLVDLQSQLEKDIQKAVPEFMPFTADEEVQEGYNSFCKSQGFYVDSRDQVFADQLLEKIKQYTSRRNPDEIDSRAIMQSYQDNYVKRWNETATKHVDVLWVEVDKLLLEVTKEMCGGSPALLDVVIARLGKLKDHHKNDTLRFIEEARRLYSSPPEDLISASKSRLTQMKDESYQHFLRHLNQPLMLTPPSSLSSSATRISSPASSTPRVLHDTMSVEEREKCARYQAKIGIIMISWAIEFSSIVGKYAQSRVTGDYTKEVIPALRKGMGLDEVVESVRKRAGDVFESDRKKKREREMRANELRKLNEIQKHLEKISDY</sequence>
<dbReference type="Gene3D" id="3.40.50.300">
    <property type="entry name" value="P-loop containing nucleotide triphosphate hydrolases"/>
    <property type="match status" value="1"/>
</dbReference>
<dbReference type="SUPFAM" id="SSF52540">
    <property type="entry name" value="P-loop containing nucleoside triphosphate hydrolases"/>
    <property type="match status" value="1"/>
</dbReference>
<organism evidence="3">
    <name type="scientific">Kwoniella dejecticola CBS 10117</name>
    <dbReference type="NCBI Taxonomy" id="1296121"/>
    <lineage>
        <taxon>Eukaryota</taxon>
        <taxon>Fungi</taxon>
        <taxon>Dikarya</taxon>
        <taxon>Basidiomycota</taxon>
        <taxon>Agaricomycotina</taxon>
        <taxon>Tremellomycetes</taxon>
        <taxon>Tremellales</taxon>
        <taxon>Cryptococcaceae</taxon>
        <taxon>Kwoniella</taxon>
    </lineage>
</organism>
<feature type="region of interest" description="Disordered" evidence="1">
    <location>
        <begin position="654"/>
        <end position="677"/>
    </location>
</feature>
<evidence type="ECO:0000259" key="2">
    <source>
        <dbReference type="Pfam" id="PF00350"/>
    </source>
</evidence>
<dbReference type="GO" id="GO:0000266">
    <property type="term" value="P:mitochondrial fission"/>
    <property type="evidence" value="ECO:0007669"/>
    <property type="project" value="TreeGrafter"/>
</dbReference>
<protein>
    <recommendedName>
        <fullName evidence="2">Dynamin N-terminal domain-containing protein</fullName>
    </recommendedName>
</protein>
<dbReference type="AlphaFoldDB" id="A0A1A6A323"/>
<dbReference type="PANTHER" id="PTHR11566">
    <property type="entry name" value="DYNAMIN"/>
    <property type="match status" value="1"/>
</dbReference>
<gene>
    <name evidence="3" type="ORF">I303_05312</name>
</gene>
<evidence type="ECO:0000256" key="1">
    <source>
        <dbReference type="SAM" id="MobiDB-lite"/>
    </source>
</evidence>
<dbReference type="PANTHER" id="PTHR11566:SF21">
    <property type="entry name" value="DYNAMIN RELATED PROTEIN 1, ISOFORM A"/>
    <property type="match status" value="1"/>
</dbReference>
<feature type="compositionally biased region" description="Low complexity" evidence="1">
    <location>
        <begin position="654"/>
        <end position="671"/>
    </location>
</feature>